<feature type="chain" id="PRO_5011455672" evidence="1">
    <location>
        <begin position="32"/>
        <end position="206"/>
    </location>
</feature>
<dbReference type="RefSeq" id="WP_175453062.1">
    <property type="nucleotide sequence ID" value="NZ_FNFH01000003.1"/>
</dbReference>
<proteinExistence type="predicted"/>
<dbReference type="EMBL" id="FNFH01000003">
    <property type="protein sequence ID" value="SDK17666.1"/>
    <property type="molecule type" value="Genomic_DNA"/>
</dbReference>
<evidence type="ECO:0000313" key="3">
    <source>
        <dbReference type="Proteomes" id="UP000199305"/>
    </source>
</evidence>
<dbReference type="Pfam" id="PF04214">
    <property type="entry name" value="DUF411"/>
    <property type="match status" value="1"/>
</dbReference>
<feature type="signal peptide" evidence="1">
    <location>
        <begin position="1"/>
        <end position="31"/>
    </location>
</feature>
<keyword evidence="1" id="KW-0732">Signal</keyword>
<evidence type="ECO:0000313" key="2">
    <source>
        <dbReference type="EMBL" id="SDK17666.1"/>
    </source>
</evidence>
<dbReference type="InterPro" id="IPR007332">
    <property type="entry name" value="DUF411"/>
</dbReference>
<sequence>MRSTTQKSLASRVLRLVVLLASAILSSASLADRSPSSTAAQGTHVEGKGADGIAAAPASEDASLTEMLSVSVYKHRFCRCCGKWVDHLESRGLQVPVINSSNEELSVLKGEWRIPNGMQGCHTGVVQDKYVFEGHVPARLIRQFLSSPPPDSLGLMVPGMPEGSPGMYGGGGFKPYIVYLLMRNGDYRFYARIEEPESATGSVGED</sequence>
<accession>A0A1G8ZRC2</accession>
<dbReference type="Proteomes" id="UP000199305">
    <property type="component" value="Unassembled WGS sequence"/>
</dbReference>
<gene>
    <name evidence="2" type="ORF">SAMN05216212_1727</name>
</gene>
<dbReference type="AlphaFoldDB" id="A0A1G8ZRC2"/>
<protein>
    <submittedName>
        <fullName evidence="2">Uncharacterized conserved protein</fullName>
    </submittedName>
</protein>
<keyword evidence="3" id="KW-1185">Reference proteome</keyword>
<name>A0A1G8ZRC2_9GAMM</name>
<evidence type="ECO:0000256" key="1">
    <source>
        <dbReference type="SAM" id="SignalP"/>
    </source>
</evidence>
<reference evidence="3" key="1">
    <citation type="submission" date="2016-10" db="EMBL/GenBank/DDBJ databases">
        <authorList>
            <person name="Varghese N."/>
            <person name="Submissions S."/>
        </authorList>
    </citation>
    <scope>NUCLEOTIDE SEQUENCE [LARGE SCALE GENOMIC DNA]</scope>
    <source>
        <strain evidence="3">CGMCC 1.10658</strain>
    </source>
</reference>
<dbReference type="STRING" id="658219.SAMN05216212_1727"/>
<organism evidence="2 3">
    <name type="scientific">Microbulbifer yueqingensis</name>
    <dbReference type="NCBI Taxonomy" id="658219"/>
    <lineage>
        <taxon>Bacteria</taxon>
        <taxon>Pseudomonadati</taxon>
        <taxon>Pseudomonadota</taxon>
        <taxon>Gammaproteobacteria</taxon>
        <taxon>Cellvibrionales</taxon>
        <taxon>Microbulbiferaceae</taxon>
        <taxon>Microbulbifer</taxon>
    </lineage>
</organism>